<proteinExistence type="predicted"/>
<dbReference type="AlphaFoldDB" id="A0A916N1Q2"/>
<organism evidence="1 2">
    <name type="scientific">Georgfuchsia toluolica</name>
    <dbReference type="NCBI Taxonomy" id="424218"/>
    <lineage>
        <taxon>Bacteria</taxon>
        <taxon>Pseudomonadati</taxon>
        <taxon>Pseudomonadota</taxon>
        <taxon>Betaproteobacteria</taxon>
        <taxon>Nitrosomonadales</taxon>
        <taxon>Sterolibacteriaceae</taxon>
        <taxon>Georgfuchsia</taxon>
    </lineage>
</organism>
<dbReference type="EMBL" id="CAJQUM010000001">
    <property type="protein sequence ID" value="CAG4885175.1"/>
    <property type="molecule type" value="Genomic_DNA"/>
</dbReference>
<keyword evidence="2" id="KW-1185">Reference proteome</keyword>
<evidence type="ECO:0000313" key="1">
    <source>
        <dbReference type="EMBL" id="CAG4885175.1"/>
    </source>
</evidence>
<protein>
    <submittedName>
        <fullName evidence="1">Uncharacterized protein</fullName>
    </submittedName>
</protein>
<name>A0A916N1Q2_9PROT</name>
<gene>
    <name evidence="1" type="ORF">GTOL_13058</name>
</gene>
<accession>A0A916N1Q2</accession>
<sequence>MSSSVSMKATFCVIYGYVLSRGASSELAQASAEEMSQRGTRTVVSDIDVNTQDKCRLKAAHVKATQGKRVQLTC</sequence>
<evidence type="ECO:0000313" key="2">
    <source>
        <dbReference type="Proteomes" id="UP000742786"/>
    </source>
</evidence>
<dbReference type="Proteomes" id="UP000742786">
    <property type="component" value="Unassembled WGS sequence"/>
</dbReference>
<reference evidence="1" key="1">
    <citation type="submission" date="2021-04" db="EMBL/GenBank/DDBJ databases">
        <authorList>
            <person name="Hornung B."/>
        </authorList>
    </citation>
    <scope>NUCLEOTIDE SEQUENCE</scope>
    <source>
        <strain evidence="1">G5G6</strain>
    </source>
</reference>
<comment type="caution">
    <text evidence="1">The sequence shown here is derived from an EMBL/GenBank/DDBJ whole genome shotgun (WGS) entry which is preliminary data.</text>
</comment>